<dbReference type="EMBL" id="BEZZ01006375">
    <property type="protein sequence ID" value="GCC16380.1"/>
    <property type="molecule type" value="Genomic_DNA"/>
</dbReference>
<feature type="domain" description="Ig-like" evidence="1">
    <location>
        <begin position="1"/>
        <end position="93"/>
    </location>
</feature>
<protein>
    <recommendedName>
        <fullName evidence="1">Ig-like domain-containing protein</fullName>
    </recommendedName>
</protein>
<evidence type="ECO:0000313" key="2">
    <source>
        <dbReference type="EMBL" id="GCC16380.1"/>
    </source>
</evidence>
<evidence type="ECO:0000313" key="3">
    <source>
        <dbReference type="Proteomes" id="UP000287033"/>
    </source>
</evidence>
<organism evidence="2 3">
    <name type="scientific">Chiloscyllium punctatum</name>
    <name type="common">Brownbanded bambooshark</name>
    <name type="synonym">Hemiscyllium punctatum</name>
    <dbReference type="NCBI Taxonomy" id="137246"/>
    <lineage>
        <taxon>Eukaryota</taxon>
        <taxon>Metazoa</taxon>
        <taxon>Chordata</taxon>
        <taxon>Craniata</taxon>
        <taxon>Vertebrata</taxon>
        <taxon>Chondrichthyes</taxon>
        <taxon>Elasmobranchii</taxon>
        <taxon>Galeomorphii</taxon>
        <taxon>Galeoidea</taxon>
        <taxon>Orectolobiformes</taxon>
        <taxon>Hemiscylliidae</taxon>
        <taxon>Chiloscyllium</taxon>
    </lineage>
</organism>
<dbReference type="InterPro" id="IPR013106">
    <property type="entry name" value="Ig_V-set"/>
</dbReference>
<name>A0A401RE00_CHIPU</name>
<accession>A0A401RE00</accession>
<dbReference type="AlphaFoldDB" id="A0A401RE00"/>
<dbReference type="InterPro" id="IPR007110">
    <property type="entry name" value="Ig-like_dom"/>
</dbReference>
<evidence type="ECO:0000259" key="1">
    <source>
        <dbReference type="PROSITE" id="PS50835"/>
    </source>
</evidence>
<dbReference type="SUPFAM" id="SSF48726">
    <property type="entry name" value="Immunoglobulin"/>
    <property type="match status" value="1"/>
</dbReference>
<gene>
    <name evidence="2" type="ORF">chiPu_0022200</name>
</gene>
<proteinExistence type="predicted"/>
<comment type="caution">
    <text evidence="2">The sequence shown here is derived from an EMBL/GenBank/DDBJ whole genome shotgun (WGS) entry which is preliminary data.</text>
</comment>
<dbReference type="Pfam" id="PF07686">
    <property type="entry name" value="V-set"/>
    <property type="match status" value="1"/>
</dbReference>
<sequence>MDSTEVLLPCSNVSFQPVAVSWLRRNSSSENKHLISRIDNASLPCQGNTDKVTFNRADCFQTRDFSILLTPTLRDGGSYYCEVRGQAETVYIRGIELLVFRGKAPSFQVTPAHSTDHSCFWRARRKGDVPAASVIR</sequence>
<dbReference type="Proteomes" id="UP000287033">
    <property type="component" value="Unassembled WGS sequence"/>
</dbReference>
<dbReference type="PROSITE" id="PS50835">
    <property type="entry name" value="IG_LIKE"/>
    <property type="match status" value="1"/>
</dbReference>
<dbReference type="InterPro" id="IPR013783">
    <property type="entry name" value="Ig-like_fold"/>
</dbReference>
<dbReference type="InterPro" id="IPR036179">
    <property type="entry name" value="Ig-like_dom_sf"/>
</dbReference>
<feature type="non-terminal residue" evidence="2">
    <location>
        <position position="136"/>
    </location>
</feature>
<keyword evidence="3" id="KW-1185">Reference proteome</keyword>
<dbReference type="Gene3D" id="2.60.40.10">
    <property type="entry name" value="Immunoglobulins"/>
    <property type="match status" value="1"/>
</dbReference>
<reference evidence="2 3" key="1">
    <citation type="journal article" date="2018" name="Nat. Ecol. Evol.">
        <title>Shark genomes provide insights into elasmobranch evolution and the origin of vertebrates.</title>
        <authorList>
            <person name="Hara Y"/>
            <person name="Yamaguchi K"/>
            <person name="Onimaru K"/>
            <person name="Kadota M"/>
            <person name="Koyanagi M"/>
            <person name="Keeley SD"/>
            <person name="Tatsumi K"/>
            <person name="Tanaka K"/>
            <person name="Motone F"/>
            <person name="Kageyama Y"/>
            <person name="Nozu R"/>
            <person name="Adachi N"/>
            <person name="Nishimura O"/>
            <person name="Nakagawa R"/>
            <person name="Tanegashima C"/>
            <person name="Kiyatake I"/>
            <person name="Matsumoto R"/>
            <person name="Murakumo K"/>
            <person name="Nishida K"/>
            <person name="Terakita A"/>
            <person name="Kuratani S"/>
            <person name="Sato K"/>
            <person name="Hyodo S Kuraku.S."/>
        </authorList>
    </citation>
    <scope>NUCLEOTIDE SEQUENCE [LARGE SCALE GENOMIC DNA]</scope>
</reference>